<dbReference type="Proteomes" id="UP000631114">
    <property type="component" value="Unassembled WGS sequence"/>
</dbReference>
<feature type="region of interest" description="Disordered" evidence="1">
    <location>
        <begin position="129"/>
        <end position="152"/>
    </location>
</feature>
<feature type="compositionally biased region" description="Gly residues" evidence="1">
    <location>
        <begin position="142"/>
        <end position="152"/>
    </location>
</feature>
<dbReference type="AlphaFoldDB" id="A0A835H2P0"/>
<name>A0A835H2P0_9MAGN</name>
<sequence>MANPLKTGKAASSMTDSGNGEKANLCHVNDDMAKQITSMKLNGQNYLPWAHAVKEELILYQPFSGDVEVQKAQREEFHVALLLYGLDPKYKVFKDQILAGEKLPTSFNAFSRLPRASVEHLTPSAPSEASALISSAENRGGNRSGSRGGGHSGSRELVMAVVVGVVGSWWPWGYFFS</sequence>
<organism evidence="3 4">
    <name type="scientific">Coptis chinensis</name>
    <dbReference type="NCBI Taxonomy" id="261450"/>
    <lineage>
        <taxon>Eukaryota</taxon>
        <taxon>Viridiplantae</taxon>
        <taxon>Streptophyta</taxon>
        <taxon>Embryophyta</taxon>
        <taxon>Tracheophyta</taxon>
        <taxon>Spermatophyta</taxon>
        <taxon>Magnoliopsida</taxon>
        <taxon>Ranunculales</taxon>
        <taxon>Ranunculaceae</taxon>
        <taxon>Coptidoideae</taxon>
        <taxon>Coptis</taxon>
    </lineage>
</organism>
<evidence type="ECO:0000256" key="2">
    <source>
        <dbReference type="SAM" id="Phobius"/>
    </source>
</evidence>
<evidence type="ECO:0000313" key="4">
    <source>
        <dbReference type="Proteomes" id="UP000631114"/>
    </source>
</evidence>
<feature type="transmembrane region" description="Helical" evidence="2">
    <location>
        <begin position="157"/>
        <end position="175"/>
    </location>
</feature>
<protein>
    <recommendedName>
        <fullName evidence="5">Retrotransposon Copia-like N-terminal domain-containing protein</fullName>
    </recommendedName>
</protein>
<keyword evidence="2" id="KW-0812">Transmembrane</keyword>
<evidence type="ECO:0000256" key="1">
    <source>
        <dbReference type="SAM" id="MobiDB-lite"/>
    </source>
</evidence>
<evidence type="ECO:0000313" key="3">
    <source>
        <dbReference type="EMBL" id="KAF9590463.1"/>
    </source>
</evidence>
<keyword evidence="4" id="KW-1185">Reference proteome</keyword>
<keyword evidence="2" id="KW-0472">Membrane</keyword>
<dbReference type="EMBL" id="JADFTS010000009">
    <property type="protein sequence ID" value="KAF9590463.1"/>
    <property type="molecule type" value="Genomic_DNA"/>
</dbReference>
<keyword evidence="2" id="KW-1133">Transmembrane helix</keyword>
<dbReference type="OrthoDB" id="1682119at2759"/>
<proteinExistence type="predicted"/>
<reference evidence="3 4" key="1">
    <citation type="submission" date="2020-10" db="EMBL/GenBank/DDBJ databases">
        <title>The Coptis chinensis genome and diversification of protoberbering-type alkaloids.</title>
        <authorList>
            <person name="Wang B."/>
            <person name="Shu S."/>
            <person name="Song C."/>
            <person name="Liu Y."/>
        </authorList>
    </citation>
    <scope>NUCLEOTIDE SEQUENCE [LARGE SCALE GENOMIC DNA]</scope>
    <source>
        <strain evidence="3">HL-2020</strain>
        <tissue evidence="3">Leaf</tissue>
    </source>
</reference>
<evidence type="ECO:0008006" key="5">
    <source>
        <dbReference type="Google" id="ProtNLM"/>
    </source>
</evidence>
<gene>
    <name evidence="3" type="ORF">IFM89_035340</name>
</gene>
<comment type="caution">
    <text evidence="3">The sequence shown here is derived from an EMBL/GenBank/DDBJ whole genome shotgun (WGS) entry which is preliminary data.</text>
</comment>
<accession>A0A835H2P0</accession>